<sequence>MVAGDQQLVHTPFVPSGYWGPCAPLVCNQSFATPLGGLSVSTNPVKALDIRFSRSQVRIQHSWCEEAALILFGGYLYLTFDKERHFDAYLLSSLCYMYNS</sequence>
<gene>
    <name evidence="1" type="ORF">SCUD_LOCUS446</name>
</gene>
<dbReference type="WBParaSite" id="SCUD_0000044501-mRNA-1">
    <property type="protein sequence ID" value="SCUD_0000044501-mRNA-1"/>
    <property type="gene ID" value="SCUD_0000044501"/>
</dbReference>
<reference evidence="3" key="1">
    <citation type="submission" date="2016-06" db="UniProtKB">
        <authorList>
            <consortium name="WormBaseParasite"/>
        </authorList>
    </citation>
    <scope>IDENTIFICATION</scope>
</reference>
<protein>
    <submittedName>
        <fullName evidence="1 3">Uncharacterized protein</fullName>
    </submittedName>
</protein>
<dbReference type="EMBL" id="UZAK01000296">
    <property type="protein sequence ID" value="VDO61598.1"/>
    <property type="molecule type" value="Genomic_DNA"/>
</dbReference>
<name>A0A183JCN8_9TREM</name>
<proteinExistence type="predicted"/>
<evidence type="ECO:0000313" key="2">
    <source>
        <dbReference type="Proteomes" id="UP000279833"/>
    </source>
</evidence>
<evidence type="ECO:0000313" key="1">
    <source>
        <dbReference type="EMBL" id="VDO61598.1"/>
    </source>
</evidence>
<reference evidence="1 2" key="2">
    <citation type="submission" date="2018-11" db="EMBL/GenBank/DDBJ databases">
        <authorList>
            <consortium name="Pathogen Informatics"/>
        </authorList>
    </citation>
    <scope>NUCLEOTIDE SEQUENCE [LARGE SCALE GENOMIC DNA]</scope>
    <source>
        <strain evidence="1">Dakar</strain>
        <strain evidence="2">Dakar, Senegal</strain>
    </source>
</reference>
<organism evidence="3">
    <name type="scientific">Schistosoma curassoni</name>
    <dbReference type="NCBI Taxonomy" id="6186"/>
    <lineage>
        <taxon>Eukaryota</taxon>
        <taxon>Metazoa</taxon>
        <taxon>Spiralia</taxon>
        <taxon>Lophotrochozoa</taxon>
        <taxon>Platyhelminthes</taxon>
        <taxon>Trematoda</taxon>
        <taxon>Digenea</taxon>
        <taxon>Strigeidida</taxon>
        <taxon>Schistosomatoidea</taxon>
        <taxon>Schistosomatidae</taxon>
        <taxon>Schistosoma</taxon>
    </lineage>
</organism>
<dbReference type="AlphaFoldDB" id="A0A183JCN8"/>
<accession>A0A183JCN8</accession>
<keyword evidence="2" id="KW-1185">Reference proteome</keyword>
<dbReference type="Proteomes" id="UP000279833">
    <property type="component" value="Unassembled WGS sequence"/>
</dbReference>
<evidence type="ECO:0000313" key="3">
    <source>
        <dbReference type="WBParaSite" id="SCUD_0000044501-mRNA-1"/>
    </source>
</evidence>